<evidence type="ECO:0000313" key="2">
    <source>
        <dbReference type="Proteomes" id="UP000664277"/>
    </source>
</evidence>
<accession>A0A8J7TQ20</accession>
<dbReference type="Proteomes" id="UP000664277">
    <property type="component" value="Unassembled WGS sequence"/>
</dbReference>
<reference evidence="1" key="1">
    <citation type="submission" date="2021-02" db="EMBL/GenBank/DDBJ databases">
        <title>Genome-Resolved Metagenomics of a Microbial Community Performing Photosynthetic Biological Nutrient Removal.</title>
        <authorList>
            <person name="Mcdaniel E.A."/>
        </authorList>
    </citation>
    <scope>NUCLEOTIDE SEQUENCE</scope>
    <source>
        <strain evidence="1">UWPOB_OBS1</strain>
    </source>
</reference>
<dbReference type="InterPro" id="IPR011990">
    <property type="entry name" value="TPR-like_helical_dom_sf"/>
</dbReference>
<protein>
    <recommendedName>
        <fullName evidence="3">Kinesin light chain</fullName>
    </recommendedName>
</protein>
<dbReference type="AlphaFoldDB" id="A0A8J7TQ20"/>
<organism evidence="1 2">
    <name type="scientific">Candidatus Obscuribacter phosphatis</name>
    <dbReference type="NCBI Taxonomy" id="1906157"/>
    <lineage>
        <taxon>Bacteria</taxon>
        <taxon>Bacillati</taxon>
        <taxon>Candidatus Melainabacteria</taxon>
        <taxon>Candidatus Obscuribacterales</taxon>
        <taxon>Candidatus Obscuribacteraceae</taxon>
        <taxon>Candidatus Obscuribacter</taxon>
    </lineage>
</organism>
<name>A0A8J7TQ20_9BACT</name>
<comment type="caution">
    <text evidence="1">The sequence shown here is derived from an EMBL/GenBank/DDBJ whole genome shotgun (WGS) entry which is preliminary data.</text>
</comment>
<proteinExistence type="predicted"/>
<dbReference type="Gene3D" id="1.25.40.10">
    <property type="entry name" value="Tetratricopeptide repeat domain"/>
    <property type="match status" value="1"/>
</dbReference>
<gene>
    <name evidence="1" type="ORF">J0M35_19650</name>
</gene>
<dbReference type="SUPFAM" id="SSF48452">
    <property type="entry name" value="TPR-like"/>
    <property type="match status" value="1"/>
</dbReference>
<sequence>MSKFNAWSMYMTAAQRALANGDWRNAEDSLLAALAEAEVSSSVEEKFLASTLDMFVELYLQQDQLDRAAEYALRAVRAKEHSHAFGKTCVVKALIKLSRIYYKQNKAAAAALVANRALHLTEECLGPAHPAVGLVSSQLSEIYLKMGAHDKVIELNSRCQPHTVYNMSPI</sequence>
<evidence type="ECO:0000313" key="1">
    <source>
        <dbReference type="EMBL" id="MBN8662593.1"/>
    </source>
</evidence>
<evidence type="ECO:0008006" key="3">
    <source>
        <dbReference type="Google" id="ProtNLM"/>
    </source>
</evidence>
<dbReference type="EMBL" id="JAFLCK010000044">
    <property type="protein sequence ID" value="MBN8662593.1"/>
    <property type="molecule type" value="Genomic_DNA"/>
</dbReference>